<sequence length="346" mass="37599">MSDPLSIAAGVVGILTAAAQISTLLINFTKATKNAPPRARHVITEVNEISGTLSHLQSFLLGNEYSDISRTSLLKADHIVTILSGCVMTFSELEKLLDALETKDMRILDSMKWARKEKDITALIQRLQNHKTSLSLMLDILNGDTIVQAKASVDRLHDIVNKCYQEMSTRLHTLELKESQRMSYAASVLDDNTSVHMNPFAPNIHPSSELNIELASEDGTIAPEFLDELKRSWSGAWVPNPTILSESGVSPAKVVTSAQEPDNETSSIVTIRAEPEAEAAVSPGGEQNSQAVDADASFGTPPYLLRPEYPDSPIEADEAAYPCKGCAKVWFTTPLDSETMSTGCQG</sequence>
<dbReference type="AlphaFoldDB" id="A0A8H3G893"/>
<reference evidence="2" key="1">
    <citation type="submission" date="2021-03" db="EMBL/GenBank/DDBJ databases">
        <authorList>
            <person name="Tagirdzhanova G."/>
        </authorList>
    </citation>
    <scope>NUCLEOTIDE SEQUENCE</scope>
</reference>
<organism evidence="2 3">
    <name type="scientific">Heterodermia speciosa</name>
    <dbReference type="NCBI Taxonomy" id="116794"/>
    <lineage>
        <taxon>Eukaryota</taxon>
        <taxon>Fungi</taxon>
        <taxon>Dikarya</taxon>
        <taxon>Ascomycota</taxon>
        <taxon>Pezizomycotina</taxon>
        <taxon>Lecanoromycetes</taxon>
        <taxon>OSLEUM clade</taxon>
        <taxon>Lecanoromycetidae</taxon>
        <taxon>Caliciales</taxon>
        <taxon>Physciaceae</taxon>
        <taxon>Heterodermia</taxon>
    </lineage>
</organism>
<evidence type="ECO:0000259" key="1">
    <source>
        <dbReference type="Pfam" id="PF17111"/>
    </source>
</evidence>
<evidence type="ECO:0000313" key="3">
    <source>
        <dbReference type="Proteomes" id="UP000664521"/>
    </source>
</evidence>
<keyword evidence="3" id="KW-1185">Reference proteome</keyword>
<dbReference type="EMBL" id="CAJPDS010000112">
    <property type="protein sequence ID" value="CAF9938344.1"/>
    <property type="molecule type" value="Genomic_DNA"/>
</dbReference>
<name>A0A8H3G893_9LECA</name>
<dbReference type="Proteomes" id="UP000664521">
    <property type="component" value="Unassembled WGS sequence"/>
</dbReference>
<dbReference type="Pfam" id="PF17111">
    <property type="entry name" value="PigL_N"/>
    <property type="match status" value="1"/>
</dbReference>
<feature type="domain" description="Azaphilone pigments biosynthesis cluster protein L N-terminal" evidence="1">
    <location>
        <begin position="3"/>
        <end position="182"/>
    </location>
</feature>
<dbReference type="InterPro" id="IPR031348">
    <property type="entry name" value="PigL_N"/>
</dbReference>
<protein>
    <recommendedName>
        <fullName evidence="1">Azaphilone pigments biosynthesis cluster protein L N-terminal domain-containing protein</fullName>
    </recommendedName>
</protein>
<accession>A0A8H3G893</accession>
<evidence type="ECO:0000313" key="2">
    <source>
        <dbReference type="EMBL" id="CAF9938344.1"/>
    </source>
</evidence>
<proteinExistence type="predicted"/>
<comment type="caution">
    <text evidence="2">The sequence shown here is derived from an EMBL/GenBank/DDBJ whole genome shotgun (WGS) entry which is preliminary data.</text>
</comment>
<dbReference type="OrthoDB" id="19923at2759"/>
<gene>
    <name evidence="2" type="ORF">HETSPECPRED_001039</name>
</gene>